<evidence type="ECO:0000313" key="6">
    <source>
        <dbReference type="Proteomes" id="UP000734854"/>
    </source>
</evidence>
<dbReference type="AlphaFoldDB" id="A0A8J5I8N5"/>
<dbReference type="Gene3D" id="1.25.40.10">
    <property type="entry name" value="Tetratricopeptide repeat domain"/>
    <property type="match status" value="4"/>
</dbReference>
<dbReference type="Proteomes" id="UP000734854">
    <property type="component" value="Unassembled WGS sequence"/>
</dbReference>
<organism evidence="5 6">
    <name type="scientific">Zingiber officinale</name>
    <name type="common">Ginger</name>
    <name type="synonym">Amomum zingiber</name>
    <dbReference type="NCBI Taxonomy" id="94328"/>
    <lineage>
        <taxon>Eukaryota</taxon>
        <taxon>Viridiplantae</taxon>
        <taxon>Streptophyta</taxon>
        <taxon>Embryophyta</taxon>
        <taxon>Tracheophyta</taxon>
        <taxon>Spermatophyta</taxon>
        <taxon>Magnoliopsida</taxon>
        <taxon>Liliopsida</taxon>
        <taxon>Zingiberales</taxon>
        <taxon>Zingiberaceae</taxon>
        <taxon>Zingiber</taxon>
    </lineage>
</organism>
<dbReference type="SUPFAM" id="SSF48452">
    <property type="entry name" value="TPR-like"/>
    <property type="match status" value="1"/>
</dbReference>
<evidence type="ECO:0000256" key="3">
    <source>
        <dbReference type="PROSITE-ProRule" id="PRU00708"/>
    </source>
</evidence>
<comment type="similarity">
    <text evidence="2">Belongs to the PPR family. PCMP-E subfamily.</text>
</comment>
<evidence type="ECO:0000313" key="5">
    <source>
        <dbReference type="EMBL" id="KAG6535705.1"/>
    </source>
</evidence>
<dbReference type="InterPro" id="IPR046848">
    <property type="entry name" value="E_motif"/>
</dbReference>
<name>A0A8J5I8N5_ZINOF</name>
<dbReference type="FunFam" id="1.25.40.10:FF:000212">
    <property type="entry name" value="Pentatricopeptide repeat-containing protein At2g03380, mitochondrial"/>
    <property type="match status" value="1"/>
</dbReference>
<dbReference type="GO" id="GO:0009451">
    <property type="term" value="P:RNA modification"/>
    <property type="evidence" value="ECO:0007669"/>
    <property type="project" value="InterPro"/>
</dbReference>
<feature type="repeat" description="PPR" evidence="3">
    <location>
        <begin position="527"/>
        <end position="561"/>
    </location>
</feature>
<sequence>MRLLRGLKANASLQNPSSSHLSKTVPPIFRTKPLNPSSQEAGSSLSLTQQLHLYLPLQPISPNPFLSLLSSCTDTLSLSKIHGFILVHGLNNHLPCQTKLFSCYASLADLESARKVFDRIPDPDLYSWKVLLRGFILNGQYREAIWYYSQMRCRFCGHDNIIFSRVLKACIELLDLDEGKKLHGHIIKVGDPDCFVLNNLIDMYAKCGDMDSSRRLFDGTQDRNAISWATVISGYAHNDCGAEALRFFNHMQRSNNELDEYTVVSLLTSCSVIGALHQGKWVHGCAIKRGMCTNPFVGSALVDMYAKRGDITDARYVFDEFKNMDAISWTAMIVGYTQRNYPQDALKLFSDKKWMVLVPNSVTISSILSAAAQLRDMKLGSSIHSLGLKLGVEKCLVVMNALIDMYAKCCMLFEANSIFKGVHCKDIVTWNAMVAGHSQNHQGVEALSLFNTMRSEGCSPDAVTVVCAISSCISLGDFLLGSCFHAYSIMFGFLTNIHVGTALLNFYNKYGDVKLANRIFHEMIERNTVTWCAMLGGYGMQGDYAGSVDIFKKMLKEDLQPNDATFTTILSLCSHTGMVDAGREYFNSMSEHYKIAPSMKHYACMVDMLARAGRLEEAQEFIDRMPIQADTNVWGALLHGCRMHWRFELGEVVVRRMMTLLPNRPDYYVLMSNLYASEGRWDEALKVRKLMEEMGLVKQPGCSSFGIENQFNTTVMKGSHVAICKVVKDLGLP</sequence>
<dbReference type="InterPro" id="IPR046960">
    <property type="entry name" value="PPR_At4g14850-like_plant"/>
</dbReference>
<dbReference type="GO" id="GO:0003723">
    <property type="term" value="F:RNA binding"/>
    <property type="evidence" value="ECO:0007669"/>
    <property type="project" value="InterPro"/>
</dbReference>
<protein>
    <submittedName>
        <fullName evidence="5">Uncharacterized protein</fullName>
    </submittedName>
</protein>
<dbReference type="PROSITE" id="PS51375">
    <property type="entry name" value="PPR"/>
    <property type="match status" value="4"/>
</dbReference>
<feature type="repeat" description="PPR" evidence="3">
    <location>
        <begin position="224"/>
        <end position="258"/>
    </location>
</feature>
<dbReference type="FunFam" id="1.25.40.10:FF:000073">
    <property type="entry name" value="Pentatricopeptide repeat-containing protein chloroplastic"/>
    <property type="match status" value="1"/>
</dbReference>
<keyword evidence="1" id="KW-0677">Repeat</keyword>
<evidence type="ECO:0000256" key="1">
    <source>
        <dbReference type="ARBA" id="ARBA00022737"/>
    </source>
</evidence>
<gene>
    <name evidence="5" type="ORF">ZIOFF_000728</name>
</gene>
<comment type="caution">
    <text evidence="5">The sequence shown here is derived from an EMBL/GenBank/DDBJ whole genome shotgun (WGS) entry which is preliminary data.</text>
</comment>
<dbReference type="EMBL" id="JACMSC010000001">
    <property type="protein sequence ID" value="KAG6535705.1"/>
    <property type="molecule type" value="Genomic_DNA"/>
</dbReference>
<dbReference type="PANTHER" id="PTHR24015:SF1951">
    <property type="entry name" value="OS06G0185700 PROTEIN"/>
    <property type="match status" value="1"/>
</dbReference>
<dbReference type="FunFam" id="1.25.40.10:FF:000344">
    <property type="entry name" value="Pentatricopeptide repeat-containing protein"/>
    <property type="match status" value="1"/>
</dbReference>
<dbReference type="Pfam" id="PF20431">
    <property type="entry name" value="E_motif"/>
    <property type="match status" value="1"/>
</dbReference>
<reference evidence="5 6" key="1">
    <citation type="submission" date="2020-08" db="EMBL/GenBank/DDBJ databases">
        <title>Plant Genome Project.</title>
        <authorList>
            <person name="Zhang R.-G."/>
        </authorList>
    </citation>
    <scope>NUCLEOTIDE SEQUENCE [LARGE SCALE GENOMIC DNA]</scope>
    <source>
        <tissue evidence="5">Rhizome</tissue>
    </source>
</reference>
<evidence type="ECO:0000256" key="2">
    <source>
        <dbReference type="ARBA" id="ARBA00061659"/>
    </source>
</evidence>
<proteinExistence type="inferred from homology"/>
<dbReference type="PANTHER" id="PTHR24015">
    <property type="entry name" value="OS07G0578800 PROTEIN-RELATED"/>
    <property type="match status" value="1"/>
</dbReference>
<dbReference type="Pfam" id="PF01535">
    <property type="entry name" value="PPR"/>
    <property type="match status" value="6"/>
</dbReference>
<dbReference type="NCBIfam" id="TIGR00756">
    <property type="entry name" value="PPR"/>
    <property type="match status" value="4"/>
</dbReference>
<evidence type="ECO:0000256" key="4">
    <source>
        <dbReference type="SAM" id="MobiDB-lite"/>
    </source>
</evidence>
<feature type="region of interest" description="Disordered" evidence="4">
    <location>
        <begin position="1"/>
        <end position="25"/>
    </location>
</feature>
<dbReference type="InterPro" id="IPR011990">
    <property type="entry name" value="TPR-like_helical_dom_sf"/>
</dbReference>
<dbReference type="Pfam" id="PF13041">
    <property type="entry name" value="PPR_2"/>
    <property type="match status" value="3"/>
</dbReference>
<dbReference type="FunFam" id="1.25.40.10:FF:000309">
    <property type="entry name" value="Pentatricopeptide repeat-containing protein, chloroplastic"/>
    <property type="match status" value="1"/>
</dbReference>
<feature type="repeat" description="PPR" evidence="3">
    <location>
        <begin position="426"/>
        <end position="460"/>
    </location>
</feature>
<feature type="repeat" description="PPR" evidence="3">
    <location>
        <begin position="664"/>
        <end position="698"/>
    </location>
</feature>
<keyword evidence="6" id="KW-1185">Reference proteome</keyword>
<accession>A0A8J5I8N5</accession>
<dbReference type="InterPro" id="IPR002885">
    <property type="entry name" value="PPR_rpt"/>
</dbReference>
<feature type="compositionally biased region" description="Polar residues" evidence="4">
    <location>
        <begin position="11"/>
        <end position="22"/>
    </location>
</feature>